<reference evidence="1 2" key="2">
    <citation type="journal article" date="2022" name="Mol. Ecol. Resour.">
        <title>The genomes of chicory, endive, great burdock and yacon provide insights into Asteraceae paleo-polyploidization history and plant inulin production.</title>
        <authorList>
            <person name="Fan W."/>
            <person name="Wang S."/>
            <person name="Wang H."/>
            <person name="Wang A."/>
            <person name="Jiang F."/>
            <person name="Liu H."/>
            <person name="Zhao H."/>
            <person name="Xu D."/>
            <person name="Zhang Y."/>
        </authorList>
    </citation>
    <scope>NUCLEOTIDE SEQUENCE [LARGE SCALE GENOMIC DNA]</scope>
    <source>
        <strain evidence="2">cv. Punajuju</strain>
        <tissue evidence="1">Leaves</tissue>
    </source>
</reference>
<protein>
    <submittedName>
        <fullName evidence="1">Uncharacterized protein</fullName>
    </submittedName>
</protein>
<dbReference type="Proteomes" id="UP001055811">
    <property type="component" value="Linkage Group LG01"/>
</dbReference>
<evidence type="ECO:0000313" key="2">
    <source>
        <dbReference type="Proteomes" id="UP001055811"/>
    </source>
</evidence>
<name>A0ACB9H7G6_CICIN</name>
<sequence>MIVAAVWKQLPHRPSGVKKEGKDPLRIFRMLQRLHLTPPLQTWLLDSFISSFSCKHFIEHLLCLKLTHKKNTSSGALFPYEVEIETH</sequence>
<proteinExistence type="predicted"/>
<organism evidence="1 2">
    <name type="scientific">Cichorium intybus</name>
    <name type="common">Chicory</name>
    <dbReference type="NCBI Taxonomy" id="13427"/>
    <lineage>
        <taxon>Eukaryota</taxon>
        <taxon>Viridiplantae</taxon>
        <taxon>Streptophyta</taxon>
        <taxon>Embryophyta</taxon>
        <taxon>Tracheophyta</taxon>
        <taxon>Spermatophyta</taxon>
        <taxon>Magnoliopsida</taxon>
        <taxon>eudicotyledons</taxon>
        <taxon>Gunneridae</taxon>
        <taxon>Pentapetalae</taxon>
        <taxon>asterids</taxon>
        <taxon>campanulids</taxon>
        <taxon>Asterales</taxon>
        <taxon>Asteraceae</taxon>
        <taxon>Cichorioideae</taxon>
        <taxon>Cichorieae</taxon>
        <taxon>Cichoriinae</taxon>
        <taxon>Cichorium</taxon>
    </lineage>
</organism>
<accession>A0ACB9H7G6</accession>
<gene>
    <name evidence="1" type="ORF">L2E82_05236</name>
</gene>
<reference evidence="2" key="1">
    <citation type="journal article" date="2022" name="Mol. Ecol. Resour.">
        <title>The genomes of chicory, endive, great burdock and yacon provide insights into Asteraceae palaeo-polyploidization history and plant inulin production.</title>
        <authorList>
            <person name="Fan W."/>
            <person name="Wang S."/>
            <person name="Wang H."/>
            <person name="Wang A."/>
            <person name="Jiang F."/>
            <person name="Liu H."/>
            <person name="Zhao H."/>
            <person name="Xu D."/>
            <person name="Zhang Y."/>
        </authorList>
    </citation>
    <scope>NUCLEOTIDE SEQUENCE [LARGE SCALE GENOMIC DNA]</scope>
    <source>
        <strain evidence="2">cv. Punajuju</strain>
    </source>
</reference>
<dbReference type="EMBL" id="CM042009">
    <property type="protein sequence ID" value="KAI3791466.1"/>
    <property type="molecule type" value="Genomic_DNA"/>
</dbReference>
<comment type="caution">
    <text evidence="1">The sequence shown here is derived from an EMBL/GenBank/DDBJ whole genome shotgun (WGS) entry which is preliminary data.</text>
</comment>
<evidence type="ECO:0000313" key="1">
    <source>
        <dbReference type="EMBL" id="KAI3791466.1"/>
    </source>
</evidence>
<keyword evidence="2" id="KW-1185">Reference proteome</keyword>